<dbReference type="Proteomes" id="UP000821866">
    <property type="component" value="Chromosome 9"/>
</dbReference>
<reference evidence="2" key="2">
    <citation type="submission" date="2021-09" db="EMBL/GenBank/DDBJ databases">
        <authorList>
            <person name="Jia N."/>
            <person name="Wang J."/>
            <person name="Shi W."/>
            <person name="Du L."/>
            <person name="Sun Y."/>
            <person name="Zhan W."/>
            <person name="Jiang J."/>
            <person name="Wang Q."/>
            <person name="Zhang B."/>
            <person name="Ji P."/>
            <person name="Sakyi L.B."/>
            <person name="Cui X."/>
            <person name="Yuan T."/>
            <person name="Jiang B."/>
            <person name="Yang W."/>
            <person name="Lam T.T.-Y."/>
            <person name="Chang Q."/>
            <person name="Ding S."/>
            <person name="Wang X."/>
            <person name="Zhu J."/>
            <person name="Ruan X."/>
            <person name="Zhao L."/>
            <person name="Wei J."/>
            <person name="Que T."/>
            <person name="Du C."/>
            <person name="Cheng J."/>
            <person name="Dai P."/>
            <person name="Han X."/>
            <person name="Huang E."/>
            <person name="Gao Y."/>
            <person name="Liu J."/>
            <person name="Shao H."/>
            <person name="Ye R."/>
            <person name="Li L."/>
            <person name="Wei W."/>
            <person name="Wang X."/>
            <person name="Wang C."/>
            <person name="Huo Q."/>
            <person name="Li W."/>
            <person name="Guo W."/>
            <person name="Chen H."/>
            <person name="Chen S."/>
            <person name="Zhou L."/>
            <person name="Zhou L."/>
            <person name="Ni X."/>
            <person name="Tian J."/>
            <person name="Zhou Y."/>
            <person name="Sheng Y."/>
            <person name="Liu T."/>
            <person name="Pan Y."/>
            <person name="Xia L."/>
            <person name="Li J."/>
            <person name="Zhao F."/>
            <person name="Cao W."/>
        </authorList>
    </citation>
    <scope>NUCLEOTIDE SEQUENCE</scope>
    <source>
        <strain evidence="2">Rmic-2018</strain>
        <tissue evidence="2">Larvae</tissue>
    </source>
</reference>
<accession>A0A9J6D6U4</accession>
<evidence type="ECO:0000313" key="2">
    <source>
        <dbReference type="EMBL" id="KAH8009773.1"/>
    </source>
</evidence>
<dbReference type="EMBL" id="JABSTU010000011">
    <property type="protein sequence ID" value="KAH8009773.1"/>
    <property type="molecule type" value="Genomic_DNA"/>
</dbReference>
<gene>
    <name evidence="2" type="ORF">HPB51_019105</name>
</gene>
<name>A0A9J6D6U4_RHIMP</name>
<evidence type="ECO:0000256" key="1">
    <source>
        <dbReference type="SAM" id="MobiDB-lite"/>
    </source>
</evidence>
<evidence type="ECO:0000313" key="3">
    <source>
        <dbReference type="Proteomes" id="UP000821866"/>
    </source>
</evidence>
<reference evidence="2" key="1">
    <citation type="journal article" date="2020" name="Cell">
        <title>Large-Scale Comparative Analyses of Tick Genomes Elucidate Their Genetic Diversity and Vector Capacities.</title>
        <authorList>
            <consortium name="Tick Genome and Microbiome Consortium (TIGMIC)"/>
            <person name="Jia N."/>
            <person name="Wang J."/>
            <person name="Shi W."/>
            <person name="Du L."/>
            <person name="Sun Y."/>
            <person name="Zhan W."/>
            <person name="Jiang J.F."/>
            <person name="Wang Q."/>
            <person name="Zhang B."/>
            <person name="Ji P."/>
            <person name="Bell-Sakyi L."/>
            <person name="Cui X.M."/>
            <person name="Yuan T.T."/>
            <person name="Jiang B.G."/>
            <person name="Yang W.F."/>
            <person name="Lam T.T."/>
            <person name="Chang Q.C."/>
            <person name="Ding S.J."/>
            <person name="Wang X.J."/>
            <person name="Zhu J.G."/>
            <person name="Ruan X.D."/>
            <person name="Zhao L."/>
            <person name="Wei J.T."/>
            <person name="Ye R.Z."/>
            <person name="Que T.C."/>
            <person name="Du C.H."/>
            <person name="Zhou Y.H."/>
            <person name="Cheng J.X."/>
            <person name="Dai P.F."/>
            <person name="Guo W.B."/>
            <person name="Han X.H."/>
            <person name="Huang E.J."/>
            <person name="Li L.F."/>
            <person name="Wei W."/>
            <person name="Gao Y.C."/>
            <person name="Liu J.Z."/>
            <person name="Shao H.Z."/>
            <person name="Wang X."/>
            <person name="Wang C.C."/>
            <person name="Yang T.C."/>
            <person name="Huo Q.B."/>
            <person name="Li W."/>
            <person name="Chen H.Y."/>
            <person name="Chen S.E."/>
            <person name="Zhou L.G."/>
            <person name="Ni X.B."/>
            <person name="Tian J.H."/>
            <person name="Sheng Y."/>
            <person name="Liu T."/>
            <person name="Pan Y.S."/>
            <person name="Xia L.Y."/>
            <person name="Li J."/>
            <person name="Zhao F."/>
            <person name="Cao W.C."/>
        </authorList>
    </citation>
    <scope>NUCLEOTIDE SEQUENCE</scope>
    <source>
        <strain evidence="2">Rmic-2018</strain>
    </source>
</reference>
<dbReference type="AlphaFoldDB" id="A0A9J6D6U4"/>
<sequence length="114" mass="12567">MFDGAAVIMDNKDLSSEQFGEEHGWRSAAVKKSSRRMNASATERATACSGNARGNFSATEKAVNMKNKVTKSSRMPRLPSQHWKIIVRPRGRFNVEKAGSARLCRAIAEAARID</sequence>
<feature type="region of interest" description="Disordered" evidence="1">
    <location>
        <begin position="28"/>
        <end position="53"/>
    </location>
</feature>
<organism evidence="2 3">
    <name type="scientific">Rhipicephalus microplus</name>
    <name type="common">Cattle tick</name>
    <name type="synonym">Boophilus microplus</name>
    <dbReference type="NCBI Taxonomy" id="6941"/>
    <lineage>
        <taxon>Eukaryota</taxon>
        <taxon>Metazoa</taxon>
        <taxon>Ecdysozoa</taxon>
        <taxon>Arthropoda</taxon>
        <taxon>Chelicerata</taxon>
        <taxon>Arachnida</taxon>
        <taxon>Acari</taxon>
        <taxon>Parasitiformes</taxon>
        <taxon>Ixodida</taxon>
        <taxon>Ixodoidea</taxon>
        <taxon>Ixodidae</taxon>
        <taxon>Rhipicephalinae</taxon>
        <taxon>Rhipicephalus</taxon>
        <taxon>Boophilus</taxon>
    </lineage>
</organism>
<protein>
    <submittedName>
        <fullName evidence="2">Uncharacterized protein</fullName>
    </submittedName>
</protein>
<comment type="caution">
    <text evidence="2">The sequence shown here is derived from an EMBL/GenBank/DDBJ whole genome shotgun (WGS) entry which is preliminary data.</text>
</comment>
<keyword evidence="3" id="KW-1185">Reference proteome</keyword>
<feature type="compositionally biased region" description="Polar residues" evidence="1">
    <location>
        <begin position="36"/>
        <end position="53"/>
    </location>
</feature>
<proteinExistence type="predicted"/>